<dbReference type="SMART" id="SM00306">
    <property type="entry name" value="HintN"/>
    <property type="match status" value="1"/>
</dbReference>
<reference evidence="4 5" key="1">
    <citation type="journal article" date="2007" name="Science">
        <title>Sea anemone genome reveals ancestral eumetazoan gene repertoire and genomic organization.</title>
        <authorList>
            <person name="Putnam N.H."/>
            <person name="Srivastava M."/>
            <person name="Hellsten U."/>
            <person name="Dirks B."/>
            <person name="Chapman J."/>
            <person name="Salamov A."/>
            <person name="Terry A."/>
            <person name="Shapiro H."/>
            <person name="Lindquist E."/>
            <person name="Kapitonov V.V."/>
            <person name="Jurka J."/>
            <person name="Genikhovich G."/>
            <person name="Grigoriev I.V."/>
            <person name="Lucas S.M."/>
            <person name="Steele R.E."/>
            <person name="Finnerty J.R."/>
            <person name="Technau U."/>
            <person name="Martindale M.Q."/>
            <person name="Rokhsar D.S."/>
        </authorList>
    </citation>
    <scope>NUCLEOTIDE SEQUENCE [LARGE SCALE GENOMIC DNA]</scope>
    <source>
        <strain evidence="5">CH2 X CH6</strain>
    </source>
</reference>
<keyword evidence="2" id="KW-0732">Signal</keyword>
<name>A7RN29_NEMVE</name>
<organism evidence="4 5">
    <name type="scientific">Nematostella vectensis</name>
    <name type="common">Starlet sea anemone</name>
    <dbReference type="NCBI Taxonomy" id="45351"/>
    <lineage>
        <taxon>Eukaryota</taxon>
        <taxon>Metazoa</taxon>
        <taxon>Cnidaria</taxon>
        <taxon>Anthozoa</taxon>
        <taxon>Hexacorallia</taxon>
        <taxon>Actiniaria</taxon>
        <taxon>Edwardsiidae</taxon>
        <taxon>Nematostella</taxon>
    </lineage>
</organism>
<dbReference type="PRINTS" id="PR00632">
    <property type="entry name" value="SONICHHOG"/>
</dbReference>
<gene>
    <name evidence="4" type="ORF">NEMVEDRAFT_v1g87421</name>
</gene>
<dbReference type="Pfam" id="PF01079">
    <property type="entry name" value="Hint"/>
    <property type="match status" value="1"/>
</dbReference>
<keyword evidence="5" id="KW-1185">Reference proteome</keyword>
<dbReference type="SUPFAM" id="SSF51294">
    <property type="entry name" value="Hedgehog/intein (Hint) domain"/>
    <property type="match status" value="1"/>
</dbReference>
<dbReference type="GO" id="GO:0007267">
    <property type="term" value="P:cell-cell signaling"/>
    <property type="evidence" value="ECO:0007669"/>
    <property type="project" value="InterPro"/>
</dbReference>
<feature type="non-terminal residue" evidence="4">
    <location>
        <position position="1"/>
    </location>
</feature>
<dbReference type="Gene3D" id="2.170.16.10">
    <property type="entry name" value="Hedgehog/Intein (Hint) domain"/>
    <property type="match status" value="1"/>
</dbReference>
<dbReference type="PANTHER" id="PTHR11889:SF31">
    <property type="entry name" value="PROTEIN HEDGEHOG"/>
    <property type="match status" value="1"/>
</dbReference>
<accession>A7RN29</accession>
<dbReference type="PhylomeDB" id="A7RN29"/>
<evidence type="ECO:0000313" key="4">
    <source>
        <dbReference type="EMBL" id="EDO46996.1"/>
    </source>
</evidence>
<dbReference type="InterPro" id="IPR001767">
    <property type="entry name" value="Hedgehog_Hint"/>
</dbReference>
<evidence type="ECO:0000256" key="2">
    <source>
        <dbReference type="ARBA" id="ARBA00022729"/>
    </source>
</evidence>
<dbReference type="InterPro" id="IPR036844">
    <property type="entry name" value="Hint_dom_sf"/>
</dbReference>
<dbReference type="PANTHER" id="PTHR11889">
    <property type="entry name" value="HEDGEHOG"/>
    <property type="match status" value="1"/>
</dbReference>
<dbReference type="EMBL" id="DS469522">
    <property type="protein sequence ID" value="EDO46996.1"/>
    <property type="molecule type" value="Genomic_DNA"/>
</dbReference>
<keyword evidence="1" id="KW-0217">Developmental protein</keyword>
<dbReference type="CDD" id="cd00081">
    <property type="entry name" value="Hint"/>
    <property type="match status" value="1"/>
</dbReference>
<dbReference type="FunFam" id="2.170.16.10:FF:000001">
    <property type="entry name" value="Indian hedgehog"/>
    <property type="match status" value="1"/>
</dbReference>
<dbReference type="AlphaFoldDB" id="A7RN29"/>
<feature type="domain" description="Hint" evidence="3">
    <location>
        <begin position="1"/>
        <end position="102"/>
    </location>
</feature>
<evidence type="ECO:0000313" key="5">
    <source>
        <dbReference type="Proteomes" id="UP000001593"/>
    </source>
</evidence>
<dbReference type="Proteomes" id="UP000001593">
    <property type="component" value="Unassembled WGS sequence"/>
</dbReference>
<dbReference type="GO" id="GO:0016540">
    <property type="term" value="P:protein autoprocessing"/>
    <property type="evidence" value="ECO:0007669"/>
    <property type="project" value="InterPro"/>
</dbReference>
<dbReference type="InParanoid" id="A7RN29"/>
<dbReference type="HOGENOM" id="CLU_034686_2_0_1"/>
<dbReference type="InterPro" id="IPR003587">
    <property type="entry name" value="Hint_dom_N"/>
</dbReference>
<dbReference type="OMA" id="HAKVAKM"/>
<protein>
    <recommendedName>
        <fullName evidence="3">Hint domain-containing protein</fullName>
    </recommendedName>
</protein>
<evidence type="ECO:0000259" key="3">
    <source>
        <dbReference type="SMART" id="SM00306"/>
    </source>
</evidence>
<dbReference type="InterPro" id="IPR001657">
    <property type="entry name" value="Hedgehog"/>
</dbReference>
<dbReference type="InterPro" id="IPR050387">
    <property type="entry name" value="Hedgehog_Signaling"/>
</dbReference>
<sequence length="143" mass="15554">CFPGNGKVELESGVQMYIRDLRIGDRIKTVGSSGDVIYSDVIAFLHKNTTIVVEFVALHLTGEHRIIISAKHLIFVSKNGNSTSEAIFADRVHVDDTVYVLEGGKLVVKKVVRVAMVTESGIYAPLTREGTLVVNGVFASCYA</sequence>
<proteinExistence type="predicted"/>
<evidence type="ECO:0000256" key="1">
    <source>
        <dbReference type="ARBA" id="ARBA00022473"/>
    </source>
</evidence>
<dbReference type="STRING" id="45351.A7RN29"/>
<dbReference type="eggNOG" id="KOG3638">
    <property type="taxonomic scope" value="Eukaryota"/>
</dbReference>
<feature type="non-terminal residue" evidence="4">
    <location>
        <position position="143"/>
    </location>
</feature>